<protein>
    <submittedName>
        <fullName evidence="2">Uncharacterized protein</fullName>
    </submittedName>
</protein>
<keyword evidence="1" id="KW-0732">Signal</keyword>
<sequence length="229" mass="24155">MALSLTYLAFGLASLATTSLATSGAALLEHALAPLGGRDALSSLQGVSLVANIYRSYTLMQSAISSYTDTAIATAGNASISYDLSGDIMDIRRPIAARCVFRHSKQLLMLSAYTRLLNRDAIRLSPKLLLMMEANAESLTAADIEVGGTMYPSITEEISSLTVILDPATMLPPIIPSSLAGCNMLQPGSVGKSTNPRFYPRNLVIRSETHAPTVAPRTMCSAKTAAAGE</sequence>
<name>U1HLK5_ENDPU</name>
<proteinExistence type="predicted"/>
<keyword evidence="3" id="KW-1185">Reference proteome</keyword>
<gene>
    <name evidence="2" type="ORF">EPUS_05969</name>
</gene>
<organism evidence="2 3">
    <name type="scientific">Endocarpon pusillum (strain Z07020 / HMAS-L-300199)</name>
    <name type="common">Lichen-forming fungus</name>
    <dbReference type="NCBI Taxonomy" id="1263415"/>
    <lineage>
        <taxon>Eukaryota</taxon>
        <taxon>Fungi</taxon>
        <taxon>Dikarya</taxon>
        <taxon>Ascomycota</taxon>
        <taxon>Pezizomycotina</taxon>
        <taxon>Eurotiomycetes</taxon>
        <taxon>Chaetothyriomycetidae</taxon>
        <taxon>Verrucariales</taxon>
        <taxon>Verrucariaceae</taxon>
        <taxon>Endocarpon</taxon>
    </lineage>
</organism>
<evidence type="ECO:0000313" key="3">
    <source>
        <dbReference type="Proteomes" id="UP000019373"/>
    </source>
</evidence>
<accession>U1HLK5</accession>
<evidence type="ECO:0000313" key="2">
    <source>
        <dbReference type="EMBL" id="ERF71140.1"/>
    </source>
</evidence>
<dbReference type="GeneID" id="19240916"/>
<feature type="signal peptide" evidence="1">
    <location>
        <begin position="1"/>
        <end position="21"/>
    </location>
</feature>
<dbReference type="eggNOG" id="ENOG502SX07">
    <property type="taxonomic scope" value="Eukaryota"/>
</dbReference>
<dbReference type="AlphaFoldDB" id="U1HLK5"/>
<dbReference type="Proteomes" id="UP000019373">
    <property type="component" value="Unassembled WGS sequence"/>
</dbReference>
<dbReference type="RefSeq" id="XP_007803156.1">
    <property type="nucleotide sequence ID" value="XM_007804965.1"/>
</dbReference>
<feature type="chain" id="PRO_5004611056" evidence="1">
    <location>
        <begin position="22"/>
        <end position="229"/>
    </location>
</feature>
<reference evidence="3" key="1">
    <citation type="journal article" date="2014" name="BMC Genomics">
        <title>Genome characteristics reveal the impact of lichenization on lichen-forming fungus Endocarpon pusillum Hedwig (Verrucariales, Ascomycota).</title>
        <authorList>
            <person name="Wang Y.-Y."/>
            <person name="Liu B."/>
            <person name="Zhang X.-Y."/>
            <person name="Zhou Q.-M."/>
            <person name="Zhang T."/>
            <person name="Li H."/>
            <person name="Yu Y.-F."/>
            <person name="Zhang X.-L."/>
            <person name="Hao X.-Y."/>
            <person name="Wang M."/>
            <person name="Wang L."/>
            <person name="Wei J.-C."/>
        </authorList>
    </citation>
    <scope>NUCLEOTIDE SEQUENCE [LARGE SCALE GENOMIC DNA]</scope>
    <source>
        <strain evidence="3">Z07020 / HMAS-L-300199</strain>
    </source>
</reference>
<dbReference type="HOGENOM" id="CLU_1209824_0_0_1"/>
<dbReference type="EMBL" id="KE721233">
    <property type="protein sequence ID" value="ERF71140.1"/>
    <property type="molecule type" value="Genomic_DNA"/>
</dbReference>
<evidence type="ECO:0000256" key="1">
    <source>
        <dbReference type="SAM" id="SignalP"/>
    </source>
</evidence>
<dbReference type="OrthoDB" id="3481168at2759"/>